<organism evidence="2 3">
    <name type="scientific">Candidatus [Bacteroides] periocalifornicus</name>
    <dbReference type="NCBI Taxonomy" id="1702214"/>
    <lineage>
        <taxon>Bacteria</taxon>
        <taxon>Pseudomonadati</taxon>
        <taxon>Bacteroidota</taxon>
    </lineage>
</organism>
<feature type="region of interest" description="Disordered" evidence="1">
    <location>
        <begin position="72"/>
        <end position="91"/>
    </location>
</feature>
<reference evidence="2" key="1">
    <citation type="submission" date="2015-08" db="EMBL/GenBank/DDBJ databases">
        <title>Candidatus Bacteriodes Periocalifornicus.</title>
        <authorList>
            <person name="McLean J.S."/>
            <person name="Kelley S."/>
        </authorList>
    </citation>
    <scope>NUCLEOTIDE SEQUENCE [LARGE SCALE GENOMIC DNA]</scope>
    <source>
        <strain evidence="2">12B</strain>
    </source>
</reference>
<dbReference type="EMBL" id="LIIK01000044">
    <property type="protein sequence ID" value="KQM08338.1"/>
    <property type="molecule type" value="Genomic_DNA"/>
</dbReference>
<dbReference type="AlphaFoldDB" id="A0A0Q4B367"/>
<evidence type="ECO:0000313" key="3">
    <source>
        <dbReference type="Proteomes" id="UP000054172"/>
    </source>
</evidence>
<sequence>MKGRKSVVKIGTIRLQGVEGGLEITECMEAVSTTAELRIGTCRISIQPRAAAREDFPVQTIGLAKDSKAIQFATRNSSHSSTTRGCTQQKK</sequence>
<dbReference type="Proteomes" id="UP000054172">
    <property type="component" value="Unassembled WGS sequence"/>
</dbReference>
<proteinExistence type="predicted"/>
<gene>
    <name evidence="2" type="ORF">AL399_07870</name>
</gene>
<keyword evidence="3" id="KW-1185">Reference proteome</keyword>
<feature type="compositionally biased region" description="Polar residues" evidence="1">
    <location>
        <begin position="73"/>
        <end position="91"/>
    </location>
</feature>
<comment type="caution">
    <text evidence="2">The sequence shown here is derived from an EMBL/GenBank/DDBJ whole genome shotgun (WGS) entry which is preliminary data.</text>
</comment>
<evidence type="ECO:0000256" key="1">
    <source>
        <dbReference type="SAM" id="MobiDB-lite"/>
    </source>
</evidence>
<accession>A0A0Q4B367</accession>
<name>A0A0Q4B367_9BACT</name>
<protein>
    <submittedName>
        <fullName evidence="2">Uncharacterized protein</fullName>
    </submittedName>
</protein>
<evidence type="ECO:0000313" key="2">
    <source>
        <dbReference type="EMBL" id="KQM08338.1"/>
    </source>
</evidence>